<accession>A0AAX6E4Y8</accession>
<comment type="caution">
    <text evidence="1">The sequence shown here is derived from an EMBL/GenBank/DDBJ whole genome shotgun (WGS) entry which is preliminary data.</text>
</comment>
<evidence type="ECO:0000313" key="1">
    <source>
        <dbReference type="EMBL" id="KAJ6799167.1"/>
    </source>
</evidence>
<sequence length="46" mass="5357">MTTQKSKKRKARLWFSLLEKAIDMRFAAPFVKGSVSDDFTGQRIHE</sequence>
<reference evidence="1" key="2">
    <citation type="submission" date="2023-04" db="EMBL/GenBank/DDBJ databases">
        <authorList>
            <person name="Bruccoleri R.E."/>
            <person name="Oakeley E.J."/>
            <person name="Faust A.-M."/>
            <person name="Dessus-Babus S."/>
            <person name="Altorfer M."/>
            <person name="Burckhardt D."/>
            <person name="Oertli M."/>
            <person name="Naumann U."/>
            <person name="Petersen F."/>
            <person name="Wong J."/>
        </authorList>
    </citation>
    <scope>NUCLEOTIDE SEQUENCE</scope>
    <source>
        <strain evidence="1">GSM-AAB239-AS_SAM_17_03QT</strain>
        <tissue evidence="1">Leaf</tissue>
    </source>
</reference>
<proteinExistence type="predicted"/>
<organism evidence="1 2">
    <name type="scientific">Iris pallida</name>
    <name type="common">Sweet iris</name>
    <dbReference type="NCBI Taxonomy" id="29817"/>
    <lineage>
        <taxon>Eukaryota</taxon>
        <taxon>Viridiplantae</taxon>
        <taxon>Streptophyta</taxon>
        <taxon>Embryophyta</taxon>
        <taxon>Tracheophyta</taxon>
        <taxon>Spermatophyta</taxon>
        <taxon>Magnoliopsida</taxon>
        <taxon>Liliopsida</taxon>
        <taxon>Asparagales</taxon>
        <taxon>Iridaceae</taxon>
        <taxon>Iridoideae</taxon>
        <taxon>Irideae</taxon>
        <taxon>Iris</taxon>
    </lineage>
</organism>
<evidence type="ECO:0000313" key="2">
    <source>
        <dbReference type="Proteomes" id="UP001140949"/>
    </source>
</evidence>
<dbReference type="AlphaFoldDB" id="A0AAX6E4Y8"/>
<dbReference type="Proteomes" id="UP001140949">
    <property type="component" value="Unassembled WGS sequence"/>
</dbReference>
<gene>
    <name evidence="1" type="ORF">M6B38_209080</name>
</gene>
<keyword evidence="2" id="KW-1185">Reference proteome</keyword>
<protein>
    <submittedName>
        <fullName evidence="1">Uncharacterized protein</fullName>
    </submittedName>
</protein>
<reference evidence="1" key="1">
    <citation type="journal article" date="2023" name="GigaByte">
        <title>Genome assembly of the bearded iris, Iris pallida Lam.</title>
        <authorList>
            <person name="Bruccoleri R.E."/>
            <person name="Oakeley E.J."/>
            <person name="Faust A.M.E."/>
            <person name="Altorfer M."/>
            <person name="Dessus-Babus S."/>
            <person name="Burckhardt D."/>
            <person name="Oertli M."/>
            <person name="Naumann U."/>
            <person name="Petersen F."/>
            <person name="Wong J."/>
        </authorList>
    </citation>
    <scope>NUCLEOTIDE SEQUENCE</scope>
    <source>
        <strain evidence="1">GSM-AAB239-AS_SAM_17_03QT</strain>
    </source>
</reference>
<dbReference type="EMBL" id="JANAVB010039874">
    <property type="protein sequence ID" value="KAJ6799167.1"/>
    <property type="molecule type" value="Genomic_DNA"/>
</dbReference>
<name>A0AAX6E4Y8_IRIPA</name>